<keyword evidence="3" id="KW-1185">Reference proteome</keyword>
<dbReference type="Pfam" id="PF00078">
    <property type="entry name" value="RVT_1"/>
    <property type="match status" value="1"/>
</dbReference>
<dbReference type="CDD" id="cd09274">
    <property type="entry name" value="RNase_HI_RT_Ty3"/>
    <property type="match status" value="1"/>
</dbReference>
<dbReference type="Gene3D" id="3.10.10.10">
    <property type="entry name" value="HIV Type 1 Reverse Transcriptase, subunit A, domain 1"/>
    <property type="match status" value="1"/>
</dbReference>
<dbReference type="SUPFAM" id="SSF56672">
    <property type="entry name" value="DNA/RNA polymerases"/>
    <property type="match status" value="1"/>
</dbReference>
<dbReference type="InterPro" id="IPR043128">
    <property type="entry name" value="Rev_trsase/Diguanyl_cyclase"/>
</dbReference>
<evidence type="ECO:0000313" key="3">
    <source>
        <dbReference type="Proteomes" id="UP000515211"/>
    </source>
</evidence>
<evidence type="ECO:0000259" key="2">
    <source>
        <dbReference type="Pfam" id="PF17919"/>
    </source>
</evidence>
<dbReference type="GeneID" id="107478794"/>
<proteinExistence type="predicted"/>
<name>A0A6P4CTD1_ARADU</name>
<dbReference type="RefSeq" id="XP_015954414.1">
    <property type="nucleotide sequence ID" value="XM_016098928.1"/>
</dbReference>
<evidence type="ECO:0000259" key="1">
    <source>
        <dbReference type="Pfam" id="PF00078"/>
    </source>
</evidence>
<dbReference type="Gene3D" id="3.10.20.370">
    <property type="match status" value="1"/>
</dbReference>
<reference evidence="3" key="1">
    <citation type="journal article" date="2016" name="Nat. Genet.">
        <title>The genome sequences of Arachis duranensis and Arachis ipaensis, the diploid ancestors of cultivated peanut.</title>
        <authorList>
            <person name="Bertioli D.J."/>
            <person name="Cannon S.B."/>
            <person name="Froenicke L."/>
            <person name="Huang G."/>
            <person name="Farmer A.D."/>
            <person name="Cannon E.K."/>
            <person name="Liu X."/>
            <person name="Gao D."/>
            <person name="Clevenger J."/>
            <person name="Dash S."/>
            <person name="Ren L."/>
            <person name="Moretzsohn M.C."/>
            <person name="Shirasawa K."/>
            <person name="Huang W."/>
            <person name="Vidigal B."/>
            <person name="Abernathy B."/>
            <person name="Chu Y."/>
            <person name="Niederhuth C.E."/>
            <person name="Umale P."/>
            <person name="Araujo A.C."/>
            <person name="Kozik A."/>
            <person name="Kim K.D."/>
            <person name="Burow M.D."/>
            <person name="Varshney R.K."/>
            <person name="Wang X."/>
            <person name="Zhang X."/>
            <person name="Barkley N."/>
            <person name="Guimaraes P.M."/>
            <person name="Isobe S."/>
            <person name="Guo B."/>
            <person name="Liao B."/>
            <person name="Stalker H.T."/>
            <person name="Schmitz R.J."/>
            <person name="Scheffler B.E."/>
            <person name="Leal-Bertioli S.C."/>
            <person name="Xun X."/>
            <person name="Jackson S.A."/>
            <person name="Michelmore R."/>
            <person name="Ozias-Akins P."/>
        </authorList>
    </citation>
    <scope>NUCLEOTIDE SEQUENCE [LARGE SCALE GENOMIC DNA]</scope>
    <source>
        <strain evidence="3">cv. V14167</strain>
    </source>
</reference>
<dbReference type="Gene3D" id="3.30.70.270">
    <property type="match status" value="1"/>
</dbReference>
<organism evidence="3 4">
    <name type="scientific">Arachis duranensis</name>
    <name type="common">Wild peanut</name>
    <dbReference type="NCBI Taxonomy" id="130453"/>
    <lineage>
        <taxon>Eukaryota</taxon>
        <taxon>Viridiplantae</taxon>
        <taxon>Streptophyta</taxon>
        <taxon>Embryophyta</taxon>
        <taxon>Tracheophyta</taxon>
        <taxon>Spermatophyta</taxon>
        <taxon>Magnoliopsida</taxon>
        <taxon>eudicotyledons</taxon>
        <taxon>Gunneridae</taxon>
        <taxon>Pentapetalae</taxon>
        <taxon>rosids</taxon>
        <taxon>fabids</taxon>
        <taxon>Fabales</taxon>
        <taxon>Fabaceae</taxon>
        <taxon>Papilionoideae</taxon>
        <taxon>50 kb inversion clade</taxon>
        <taxon>dalbergioids sensu lato</taxon>
        <taxon>Dalbergieae</taxon>
        <taxon>Pterocarpus clade</taxon>
        <taxon>Arachis</taxon>
    </lineage>
</organism>
<dbReference type="CDD" id="cd01647">
    <property type="entry name" value="RT_LTR"/>
    <property type="match status" value="1"/>
</dbReference>
<dbReference type="Proteomes" id="UP000515211">
    <property type="component" value="Chromosome 3"/>
</dbReference>
<dbReference type="AlphaFoldDB" id="A0A6P4CTD1"/>
<accession>A0A6P4CTD1</accession>
<dbReference type="InterPro" id="IPR041577">
    <property type="entry name" value="RT_RNaseH_2"/>
</dbReference>
<dbReference type="PANTHER" id="PTHR34072:SF57">
    <property type="entry name" value="RNA-DIRECTED DNA POLYMERASE"/>
    <property type="match status" value="1"/>
</dbReference>
<dbReference type="OrthoDB" id="1723412at2759"/>
<sequence length="492" mass="56647">MSKKGNKDEVVLNVVEAMQHPDHSEECMKIDVIEPLVEEAFEVEKLEEELETILEDTLLELDELAPQREMLSIPSVEEGPPKIELKSLPPSLKYAFVGDGNTYPMVISSSLMQHEEEALIQVLKSHKTTLGWTISDLKGINPTKCMHKRISPTSCATTEATEPNYERGSPEGSYKALRSWNHISYLRQSMGKPVQVVPKKGGMTVIHNEKNELIPTRTVTGWRMCIDYKRHNNATRKDHFPISFIDQMLERLSGHAFYYFLDGYSGYKQIVVDSQDQEKAAFTCPYRVFTYMRMPFGLSKLVSAPIIAAPNWNLPFKLMCDASDYAIGAVLRKRQDKLIHVIYYASRVLNNAQKNYTTTENELLEVIYAIDKFRSYLIGSKVFDIEIRDRKGSENQVADHLSRIELEEGTPPPTATVTETFSDEYLFVIQKTPWFADIANYKAMRFIPKEYTKQQVRKLLHDAKYYLWDEPYLFKRCSDGMIRRCVSEEEAQ</sequence>
<dbReference type="KEGG" id="adu:107478794"/>
<dbReference type="InterPro" id="IPR000477">
    <property type="entry name" value="RT_dom"/>
</dbReference>
<feature type="domain" description="Reverse transcriptase/retrotransposon-derived protein RNase H-like" evidence="2">
    <location>
        <begin position="300"/>
        <end position="382"/>
    </location>
</feature>
<reference evidence="4" key="2">
    <citation type="submission" date="2025-08" db="UniProtKB">
        <authorList>
            <consortium name="RefSeq"/>
        </authorList>
    </citation>
    <scope>IDENTIFICATION</scope>
    <source>
        <tissue evidence="4">Whole plant</tissue>
    </source>
</reference>
<gene>
    <name evidence="4" type="primary">LOC107478794</name>
</gene>
<dbReference type="InterPro" id="IPR043502">
    <property type="entry name" value="DNA/RNA_pol_sf"/>
</dbReference>
<evidence type="ECO:0000313" key="4">
    <source>
        <dbReference type="RefSeq" id="XP_015954414.1"/>
    </source>
</evidence>
<feature type="domain" description="Reverse transcriptase" evidence="1">
    <location>
        <begin position="219"/>
        <end position="299"/>
    </location>
</feature>
<protein>
    <submittedName>
        <fullName evidence="4">Uncharacterized protein LOC107478794</fullName>
    </submittedName>
</protein>
<dbReference type="PANTHER" id="PTHR34072">
    <property type="entry name" value="ENZYMATIC POLYPROTEIN-RELATED"/>
    <property type="match status" value="1"/>
</dbReference>
<dbReference type="Pfam" id="PF17919">
    <property type="entry name" value="RT_RNaseH_2"/>
    <property type="match status" value="1"/>
</dbReference>
<dbReference type="FunFam" id="3.10.20.370:FF:000001">
    <property type="entry name" value="Retrovirus-related Pol polyprotein from transposon 17.6-like protein"/>
    <property type="match status" value="1"/>
</dbReference>